<evidence type="ECO:0000256" key="5">
    <source>
        <dbReference type="ARBA" id="ARBA00023180"/>
    </source>
</evidence>
<dbReference type="EMBL" id="JARAKH010000002">
    <property type="protein sequence ID" value="KAK8407031.1"/>
    <property type="molecule type" value="Genomic_DNA"/>
</dbReference>
<evidence type="ECO:0000313" key="7">
    <source>
        <dbReference type="Proteomes" id="UP001487740"/>
    </source>
</evidence>
<keyword evidence="3" id="KW-0732">Signal</keyword>
<dbReference type="InterPro" id="IPR008758">
    <property type="entry name" value="Peptidase_S28"/>
</dbReference>
<dbReference type="InterPro" id="IPR042269">
    <property type="entry name" value="Ser_carbopepase_S28_SKS"/>
</dbReference>
<dbReference type="Pfam" id="PF05577">
    <property type="entry name" value="Peptidase_S28"/>
    <property type="match status" value="1"/>
</dbReference>
<dbReference type="PANTHER" id="PTHR11010:SF117">
    <property type="entry name" value="SERINE PROTEASE 16"/>
    <property type="match status" value="1"/>
</dbReference>
<dbReference type="FunFam" id="1.20.120.980:FF:000003">
    <property type="entry name" value="Serine protease 16"/>
    <property type="match status" value="1"/>
</dbReference>
<comment type="caution">
    <text evidence="6">The sequence shown here is derived from an EMBL/GenBank/DDBJ whole genome shotgun (WGS) entry which is preliminary data.</text>
</comment>
<comment type="similarity">
    <text evidence="1">Belongs to the peptidase S28 family.</text>
</comment>
<keyword evidence="7" id="KW-1185">Reference proteome</keyword>
<evidence type="ECO:0000256" key="4">
    <source>
        <dbReference type="ARBA" id="ARBA00022801"/>
    </source>
</evidence>
<dbReference type="Gene3D" id="3.40.50.1820">
    <property type="entry name" value="alpha/beta hydrolase"/>
    <property type="match status" value="1"/>
</dbReference>
<dbReference type="GO" id="GO:0006508">
    <property type="term" value="P:proteolysis"/>
    <property type="evidence" value="ECO:0007669"/>
    <property type="project" value="UniProtKB-KW"/>
</dbReference>
<sequence>MRNIGGAAPGCFYIVDNMKGVLMVFLVMAESTLGIGRTRSGHSAALRPPPLPEGVHLPQEKWFTQTLDHFSPTDIRTWQQRYFINDTFYKPQGPVLLLIGGEGPANPEWMVTAMPLEYAKNLSGCLLQLEHRFYGKSHPTEDASVENLAYLSSEQALADLATFTEAMKKHLGLTTNKWIAIGGSYPGSLAAWYRLKYPHLVDGAVAVSAPILAQLNFKEYLEVVRDSLATVGEDCNVAISIAHHELHILLQQESGWKIISKQFRLCSPLDGHNKKDVANLFSMLTENVEDIVQYNRDNRAFEGVKGTNITIETVCEIMRNKTLGSPYIRYATLNSLLLDVEEEKCLDHTYRSMVKEMQSMDWKDSVGGRSWMYQTCTEFGFYQSSDSRQQPFGNEFPVEFFVQQCQDIFGPRFTENLVLSGIKRTNTLYGGRDLKVTRVVFINGAIDPWHALGITTDLSTSAPAIYINDAELCVKKGCTDLMTGLAGNKHHHTHNIHDDCDFALPDGLLRQNTFKVHKHLL</sequence>
<evidence type="ECO:0008006" key="8">
    <source>
        <dbReference type="Google" id="ProtNLM"/>
    </source>
</evidence>
<keyword evidence="5" id="KW-0325">Glycoprotein</keyword>
<evidence type="ECO:0000256" key="3">
    <source>
        <dbReference type="ARBA" id="ARBA00022729"/>
    </source>
</evidence>
<gene>
    <name evidence="6" type="ORF">O3P69_007528</name>
</gene>
<dbReference type="AlphaFoldDB" id="A0AAW0V6P2"/>
<evidence type="ECO:0000256" key="1">
    <source>
        <dbReference type="ARBA" id="ARBA00011079"/>
    </source>
</evidence>
<dbReference type="InterPro" id="IPR029058">
    <property type="entry name" value="AB_hydrolase_fold"/>
</dbReference>
<protein>
    <recommendedName>
        <fullName evidence="8">Serine protease K12H4.7</fullName>
    </recommendedName>
</protein>
<dbReference type="Gene3D" id="1.20.120.980">
    <property type="entry name" value="Serine carboxypeptidase S28, SKS domain"/>
    <property type="match status" value="1"/>
</dbReference>
<reference evidence="6 7" key="1">
    <citation type="submission" date="2023-03" db="EMBL/GenBank/DDBJ databases">
        <title>High-quality genome of Scylla paramamosain provides insights in environmental adaptation.</title>
        <authorList>
            <person name="Zhang L."/>
        </authorList>
    </citation>
    <scope>NUCLEOTIDE SEQUENCE [LARGE SCALE GENOMIC DNA]</scope>
    <source>
        <strain evidence="6">LZ_2023a</strain>
        <tissue evidence="6">Muscle</tissue>
    </source>
</reference>
<keyword evidence="4" id="KW-0378">Hydrolase</keyword>
<dbReference type="SUPFAM" id="SSF53474">
    <property type="entry name" value="alpha/beta-Hydrolases"/>
    <property type="match status" value="1"/>
</dbReference>
<dbReference type="PANTHER" id="PTHR11010">
    <property type="entry name" value="PROTEASE S28 PRO-X CARBOXYPEPTIDASE-RELATED"/>
    <property type="match status" value="1"/>
</dbReference>
<name>A0AAW0V6P2_SCYPA</name>
<organism evidence="6 7">
    <name type="scientific">Scylla paramamosain</name>
    <name type="common">Mud crab</name>
    <dbReference type="NCBI Taxonomy" id="85552"/>
    <lineage>
        <taxon>Eukaryota</taxon>
        <taxon>Metazoa</taxon>
        <taxon>Ecdysozoa</taxon>
        <taxon>Arthropoda</taxon>
        <taxon>Crustacea</taxon>
        <taxon>Multicrustacea</taxon>
        <taxon>Malacostraca</taxon>
        <taxon>Eumalacostraca</taxon>
        <taxon>Eucarida</taxon>
        <taxon>Decapoda</taxon>
        <taxon>Pleocyemata</taxon>
        <taxon>Brachyura</taxon>
        <taxon>Eubrachyura</taxon>
        <taxon>Portunoidea</taxon>
        <taxon>Portunidae</taxon>
        <taxon>Portuninae</taxon>
        <taxon>Scylla</taxon>
    </lineage>
</organism>
<accession>A0AAW0V6P2</accession>
<evidence type="ECO:0000256" key="2">
    <source>
        <dbReference type="ARBA" id="ARBA00022670"/>
    </source>
</evidence>
<dbReference type="GO" id="GO:0070008">
    <property type="term" value="F:serine-type exopeptidase activity"/>
    <property type="evidence" value="ECO:0007669"/>
    <property type="project" value="InterPro"/>
</dbReference>
<dbReference type="GO" id="GO:0008239">
    <property type="term" value="F:dipeptidyl-peptidase activity"/>
    <property type="evidence" value="ECO:0007669"/>
    <property type="project" value="TreeGrafter"/>
</dbReference>
<dbReference type="Proteomes" id="UP001487740">
    <property type="component" value="Unassembled WGS sequence"/>
</dbReference>
<proteinExistence type="inferred from homology"/>
<keyword evidence="2" id="KW-0645">Protease</keyword>
<evidence type="ECO:0000313" key="6">
    <source>
        <dbReference type="EMBL" id="KAK8407031.1"/>
    </source>
</evidence>